<comment type="subunit">
    <text evidence="7">Part of the 50S ribosomal subunit.</text>
</comment>
<keyword evidence="4 7" id="KW-0689">Ribosomal protein</keyword>
<dbReference type="GO" id="GO:0019843">
    <property type="term" value="F:rRNA binding"/>
    <property type="evidence" value="ECO:0007669"/>
    <property type="project" value="UniProtKB-UniRule"/>
</dbReference>
<dbReference type="GO" id="GO:1990904">
    <property type="term" value="C:ribonucleoprotein complex"/>
    <property type="evidence" value="ECO:0007669"/>
    <property type="project" value="UniProtKB-KW"/>
</dbReference>
<evidence type="ECO:0000313" key="9">
    <source>
        <dbReference type="EMBL" id="ASV47599.1"/>
    </source>
</evidence>
<keyword evidence="9" id="KW-0934">Plastid</keyword>
<evidence type="ECO:0000256" key="7">
    <source>
        <dbReference type="HAMAP-Rule" id="MF_01369"/>
    </source>
</evidence>
<dbReference type="PROSITE" id="PS00050">
    <property type="entry name" value="RIBOSOMAL_L23"/>
    <property type="match status" value="1"/>
</dbReference>
<evidence type="ECO:0000256" key="6">
    <source>
        <dbReference type="ARBA" id="ARBA00035287"/>
    </source>
</evidence>
<dbReference type="Gene3D" id="3.30.70.330">
    <property type="match status" value="1"/>
</dbReference>
<dbReference type="GO" id="GO:0009507">
    <property type="term" value="C:chloroplast"/>
    <property type="evidence" value="ECO:0007669"/>
    <property type="project" value="UniProtKB-SubCell"/>
</dbReference>
<evidence type="ECO:0000256" key="2">
    <source>
        <dbReference type="ARBA" id="ARBA00022730"/>
    </source>
</evidence>
<dbReference type="FunFam" id="3.30.70.330:FF:000001">
    <property type="entry name" value="50S ribosomal protein L23"/>
    <property type="match status" value="1"/>
</dbReference>
<evidence type="ECO:0000256" key="3">
    <source>
        <dbReference type="ARBA" id="ARBA00022884"/>
    </source>
</evidence>
<dbReference type="HAMAP" id="MF_01369_B">
    <property type="entry name" value="Ribosomal_uL23_B"/>
    <property type="match status" value="1"/>
</dbReference>
<dbReference type="NCBIfam" id="NF004363">
    <property type="entry name" value="PRK05738.2-4"/>
    <property type="match status" value="1"/>
</dbReference>
<keyword evidence="2 7" id="KW-0699">rRNA-binding</keyword>
<reference evidence="9" key="1">
    <citation type="journal article" date="2017" name="Genome Biol. Evol.">
        <title>Evolutionary Dynamics of Cryptophyte Plastid Genomes.</title>
        <authorList>
            <person name="Kim J.I."/>
            <person name="Moore C.E."/>
            <person name="Archibald J.M."/>
            <person name="Bhattacharya D."/>
            <person name="Yi G."/>
            <person name="Yoon H.S."/>
            <person name="Shin W."/>
        </authorList>
    </citation>
    <scope>NUCLEOTIDE SEQUENCE</scope>
</reference>
<comment type="subcellular location">
    <subcellularLocation>
        <location evidence="7">Plastid</location>
        <location evidence="7">Chloroplast</location>
    </subcellularLocation>
</comment>
<keyword evidence="5 7" id="KW-0687">Ribonucleoprotein</keyword>
<comment type="function">
    <text evidence="7">Binds to 23S rRNA.</text>
</comment>
<dbReference type="AlphaFoldDB" id="A0A248SPR5"/>
<dbReference type="GO" id="GO:0003735">
    <property type="term" value="F:structural constituent of ribosome"/>
    <property type="evidence" value="ECO:0007669"/>
    <property type="project" value="InterPro"/>
</dbReference>
<dbReference type="Pfam" id="PF00276">
    <property type="entry name" value="Ribosomal_L23"/>
    <property type="match status" value="1"/>
</dbReference>
<evidence type="ECO:0000256" key="4">
    <source>
        <dbReference type="ARBA" id="ARBA00022980"/>
    </source>
</evidence>
<dbReference type="GO" id="GO:0005840">
    <property type="term" value="C:ribosome"/>
    <property type="evidence" value="ECO:0007669"/>
    <property type="project" value="UniProtKB-KW"/>
</dbReference>
<dbReference type="InterPro" id="IPR001014">
    <property type="entry name" value="Ribosomal_uL23_CS"/>
</dbReference>
<dbReference type="GO" id="GO:0006412">
    <property type="term" value="P:translation"/>
    <property type="evidence" value="ECO:0007669"/>
    <property type="project" value="UniProtKB-UniRule"/>
</dbReference>
<geneLocation type="chloroplast" evidence="9"/>
<dbReference type="InterPro" id="IPR013025">
    <property type="entry name" value="Ribosomal_uL23-like"/>
</dbReference>
<comment type="similarity">
    <text evidence="1 7 8">Belongs to the universal ribosomal protein uL23 family.</text>
</comment>
<protein>
    <recommendedName>
        <fullName evidence="6 7">Large ribosomal subunit protein uL23c</fullName>
    </recommendedName>
</protein>
<evidence type="ECO:0000256" key="5">
    <source>
        <dbReference type="ARBA" id="ARBA00023274"/>
    </source>
</evidence>
<gene>
    <name evidence="7 9" type="primary">rpl23</name>
    <name evidence="9" type="ORF">CMESOPL_099</name>
</gene>
<keyword evidence="9" id="KW-0150">Chloroplast</keyword>
<dbReference type="InterPro" id="IPR012678">
    <property type="entry name" value="Ribosomal_uL23/eL15/eS24_sf"/>
</dbReference>
<dbReference type="InterPro" id="IPR012677">
    <property type="entry name" value="Nucleotide-bd_a/b_plait_sf"/>
</dbReference>
<organism evidence="9">
    <name type="scientific">Chroomonas mesostigmatica CCMP1168</name>
    <dbReference type="NCBI Taxonomy" id="1195612"/>
    <lineage>
        <taxon>Eukaryota</taxon>
        <taxon>Cryptophyceae</taxon>
        <taxon>Pyrenomonadales</taxon>
        <taxon>Chroomonadaceae</taxon>
        <taxon>Chroomonas</taxon>
    </lineage>
</organism>
<dbReference type="PANTHER" id="PTHR11620">
    <property type="entry name" value="60S RIBOSOMAL PROTEIN L23A"/>
    <property type="match status" value="1"/>
</dbReference>
<dbReference type="EMBL" id="KY860574">
    <property type="protein sequence ID" value="ASV47599.1"/>
    <property type="molecule type" value="Genomic_DNA"/>
</dbReference>
<dbReference type="NCBIfam" id="NF004368">
    <property type="entry name" value="PRK05738.3-4"/>
    <property type="match status" value="1"/>
</dbReference>
<accession>A0A248SPR5</accession>
<evidence type="ECO:0000256" key="1">
    <source>
        <dbReference type="ARBA" id="ARBA00006700"/>
    </source>
</evidence>
<dbReference type="SUPFAM" id="SSF54189">
    <property type="entry name" value="Ribosomal proteins S24e, L23 and L15e"/>
    <property type="match status" value="1"/>
</dbReference>
<proteinExistence type="inferred from homology"/>
<sequence>MIKRDTRVLIDLIKYPIITDKATRLLESNQYSFATDSKAAKTDIKLAIEYLFQVKVTSVNTYNTPKKTRRIGKFVGNKANYKRAIVTLASGDSINLFSET</sequence>
<name>A0A248SPR5_9CRYP</name>
<keyword evidence="3 7" id="KW-0694">RNA-binding</keyword>
<evidence type="ECO:0000256" key="8">
    <source>
        <dbReference type="RuleBase" id="RU003934"/>
    </source>
</evidence>